<feature type="non-terminal residue" evidence="2">
    <location>
        <position position="261"/>
    </location>
</feature>
<reference evidence="2" key="1">
    <citation type="journal article" date="2014" name="Front. Microbiol.">
        <title>High frequency of phylogenetically diverse reductive dehalogenase-homologous genes in deep subseafloor sedimentary metagenomes.</title>
        <authorList>
            <person name="Kawai M."/>
            <person name="Futagami T."/>
            <person name="Toyoda A."/>
            <person name="Takaki Y."/>
            <person name="Nishi S."/>
            <person name="Hori S."/>
            <person name="Arai W."/>
            <person name="Tsubouchi T."/>
            <person name="Morono Y."/>
            <person name="Uchiyama I."/>
            <person name="Ito T."/>
            <person name="Fujiyama A."/>
            <person name="Inagaki F."/>
            <person name="Takami H."/>
        </authorList>
    </citation>
    <scope>NUCLEOTIDE SEQUENCE</scope>
    <source>
        <strain evidence="2">Expedition CK06-06</strain>
    </source>
</reference>
<evidence type="ECO:0000256" key="1">
    <source>
        <dbReference type="SAM" id="Phobius"/>
    </source>
</evidence>
<feature type="transmembrane region" description="Helical" evidence="1">
    <location>
        <begin position="235"/>
        <end position="255"/>
    </location>
</feature>
<keyword evidence="1" id="KW-0812">Transmembrane</keyword>
<protein>
    <submittedName>
        <fullName evidence="2">Uncharacterized protein</fullName>
    </submittedName>
</protein>
<comment type="caution">
    <text evidence="2">The sequence shown here is derived from an EMBL/GenBank/DDBJ whole genome shotgun (WGS) entry which is preliminary data.</text>
</comment>
<dbReference type="Gene3D" id="3.40.630.10">
    <property type="entry name" value="Zn peptidases"/>
    <property type="match status" value="1"/>
</dbReference>
<sequence>LKDHSIIIMAPLMNPYGFLHPRKDNKSGYYLKNGVNLNRFWRRIFAPEYKDGEDDLINYKIPEHAKILKKVLDEFWNREEIQVYILDFHETSLLERFSEELNNNLKIDLNTFKFSHWLKEGIIYNVMKLYDIKYTRKPLFYKSNPNSDYTHINLPIEQLKVVCKKLQEYISTNKGKLQFYFCYSNRSKEFCKRLAQKIYNNLEDILWETYFPAFNHSFNNHGCFVNMISNTIKRLILIFFDVIFSWFIFRVNIWLGNPCES</sequence>
<feature type="non-terminal residue" evidence="2">
    <location>
        <position position="1"/>
    </location>
</feature>
<proteinExistence type="predicted"/>
<organism evidence="2">
    <name type="scientific">marine sediment metagenome</name>
    <dbReference type="NCBI Taxonomy" id="412755"/>
    <lineage>
        <taxon>unclassified sequences</taxon>
        <taxon>metagenomes</taxon>
        <taxon>ecological metagenomes</taxon>
    </lineage>
</organism>
<dbReference type="EMBL" id="BART01005215">
    <property type="protein sequence ID" value="GAG62721.1"/>
    <property type="molecule type" value="Genomic_DNA"/>
</dbReference>
<keyword evidence="1" id="KW-0472">Membrane</keyword>
<dbReference type="SUPFAM" id="SSF53187">
    <property type="entry name" value="Zn-dependent exopeptidases"/>
    <property type="match status" value="1"/>
</dbReference>
<evidence type="ECO:0000313" key="2">
    <source>
        <dbReference type="EMBL" id="GAG62721.1"/>
    </source>
</evidence>
<name>X1AS63_9ZZZZ</name>
<accession>X1AS63</accession>
<keyword evidence="1" id="KW-1133">Transmembrane helix</keyword>
<dbReference type="AlphaFoldDB" id="X1AS63"/>
<gene>
    <name evidence="2" type="ORF">S01H4_12335</name>
</gene>